<dbReference type="Proteomes" id="UP000464657">
    <property type="component" value="Chromosome"/>
</dbReference>
<dbReference type="AlphaFoldDB" id="A0A7L4ZLD6"/>
<dbReference type="RefSeq" id="WP_160129996.1">
    <property type="nucleotide sequence ID" value="NZ_CP019288.1"/>
</dbReference>
<reference evidence="1 2" key="1">
    <citation type="journal article" date="2013" name="Int. J. Syst. Evol. Microbiol.">
        <title>Kordia antarctica sp. nov., isolated from Antarctic seawater.</title>
        <authorList>
            <person name="Baek K."/>
            <person name="Choi A."/>
            <person name="Kang I."/>
            <person name="Lee K."/>
            <person name="Cho J.C."/>
        </authorList>
    </citation>
    <scope>NUCLEOTIDE SEQUENCE [LARGE SCALE GENOMIC DNA]</scope>
    <source>
        <strain evidence="1 2">IMCC3317</strain>
    </source>
</reference>
<dbReference type="EMBL" id="CP019288">
    <property type="protein sequence ID" value="QHI37360.1"/>
    <property type="molecule type" value="Genomic_DNA"/>
</dbReference>
<evidence type="ECO:0000313" key="1">
    <source>
        <dbReference type="EMBL" id="QHI37360.1"/>
    </source>
</evidence>
<gene>
    <name evidence="1" type="ORF">IMCC3317_27390</name>
</gene>
<organism evidence="1 2">
    <name type="scientific">Kordia antarctica</name>
    <dbReference type="NCBI Taxonomy" id="1218801"/>
    <lineage>
        <taxon>Bacteria</taxon>
        <taxon>Pseudomonadati</taxon>
        <taxon>Bacteroidota</taxon>
        <taxon>Flavobacteriia</taxon>
        <taxon>Flavobacteriales</taxon>
        <taxon>Flavobacteriaceae</taxon>
        <taxon>Kordia</taxon>
    </lineage>
</organism>
<keyword evidence="2" id="KW-1185">Reference proteome</keyword>
<dbReference type="OrthoDB" id="10005785at2"/>
<sequence length="51" mass="5827">MKNTQKKRASIKKLTLNKKSIVLFDTLKGGTEFNTIYSHQSLGEYTCAQDF</sequence>
<dbReference type="KEGG" id="kan:IMCC3317_27390"/>
<name>A0A7L4ZLD6_9FLAO</name>
<accession>A0A7L4ZLD6</accession>
<evidence type="ECO:0000313" key="2">
    <source>
        <dbReference type="Proteomes" id="UP000464657"/>
    </source>
</evidence>
<protein>
    <submittedName>
        <fullName evidence="1">Uncharacterized protein</fullName>
    </submittedName>
</protein>
<proteinExistence type="predicted"/>